<gene>
    <name evidence="3" type="ORF">PsB1_1734</name>
</gene>
<proteinExistence type="predicted"/>
<keyword evidence="1" id="KW-0732">Signal</keyword>
<feature type="chain" id="PRO_5046812328" description="PEGA domain-containing protein" evidence="1">
    <location>
        <begin position="21"/>
        <end position="139"/>
    </location>
</feature>
<feature type="domain" description="PEGA" evidence="2">
    <location>
        <begin position="30"/>
        <end position="80"/>
    </location>
</feature>
<sequence length="139" mass="13967">MRITKIIAIAIPVLALASCATITRGTKTDFTVQTTPGGAAVSTTNGFSCAATPCSFKMPRKSQFSVTITKPGYKTYTGNVINKISGAGGAGMAGNVIVGGIIGVGVDASSGAMLDLVPNPLIVTLEAEDPAASADKPYS</sequence>
<reference evidence="3" key="1">
    <citation type="submission" date="2021-05" db="EMBL/GenBank/DDBJ databases">
        <authorList>
            <person name="Tanabe Y."/>
        </authorList>
    </citation>
    <scope>NUCLEOTIDE SEQUENCE</scope>
    <source>
        <strain evidence="3">BOTRYCO-1</strain>
    </source>
</reference>
<dbReference type="InterPro" id="IPR013229">
    <property type="entry name" value="PEGA"/>
</dbReference>
<name>A0ABQ4PXD3_9PROT</name>
<dbReference type="Pfam" id="PF08308">
    <property type="entry name" value="PEGA"/>
    <property type="match status" value="1"/>
</dbReference>
<feature type="signal peptide" evidence="1">
    <location>
        <begin position="1"/>
        <end position="20"/>
    </location>
</feature>
<accession>A0ABQ4PXD3</accession>
<evidence type="ECO:0000313" key="4">
    <source>
        <dbReference type="Proteomes" id="UP001161064"/>
    </source>
</evidence>
<dbReference type="EMBL" id="BPFZ01000011">
    <property type="protein sequence ID" value="GIU67580.1"/>
    <property type="molecule type" value="Genomic_DNA"/>
</dbReference>
<evidence type="ECO:0000259" key="2">
    <source>
        <dbReference type="Pfam" id="PF08308"/>
    </source>
</evidence>
<evidence type="ECO:0000256" key="1">
    <source>
        <dbReference type="SAM" id="SignalP"/>
    </source>
</evidence>
<dbReference type="PROSITE" id="PS51257">
    <property type="entry name" value="PROKAR_LIPOPROTEIN"/>
    <property type="match status" value="1"/>
</dbReference>
<protein>
    <recommendedName>
        <fullName evidence="2">PEGA domain-containing protein</fullName>
    </recommendedName>
</protein>
<comment type="caution">
    <text evidence="3">The sequence shown here is derived from an EMBL/GenBank/DDBJ whole genome shotgun (WGS) entry which is preliminary data.</text>
</comment>
<evidence type="ECO:0000313" key="3">
    <source>
        <dbReference type="EMBL" id="GIU67580.1"/>
    </source>
</evidence>
<dbReference type="RefSeq" id="WP_284360524.1">
    <property type="nucleotide sequence ID" value="NZ_BPFZ01000011.1"/>
</dbReference>
<dbReference type="Proteomes" id="UP001161064">
    <property type="component" value="Unassembled WGS sequence"/>
</dbReference>
<reference evidence="3" key="2">
    <citation type="journal article" date="2023" name="ISME Commun">
        <title>Characterization of a bloom-associated alphaproteobacterial lineage, 'Candidatus Phycosocius': insights into freshwater algal-bacterial interactions.</title>
        <authorList>
            <person name="Tanabe Y."/>
            <person name="Yamaguchi H."/>
            <person name="Yoshida M."/>
            <person name="Kai A."/>
            <person name="Okazaki Y."/>
        </authorList>
    </citation>
    <scope>NUCLEOTIDE SEQUENCE</scope>
    <source>
        <strain evidence="3">BOTRYCO-1</strain>
    </source>
</reference>
<organism evidence="3 4">
    <name type="scientific">Candidatus Phycosocius spiralis</name>
    <dbReference type="NCBI Taxonomy" id="2815099"/>
    <lineage>
        <taxon>Bacteria</taxon>
        <taxon>Pseudomonadati</taxon>
        <taxon>Pseudomonadota</taxon>
        <taxon>Alphaproteobacteria</taxon>
        <taxon>Caulobacterales</taxon>
        <taxon>Caulobacterales incertae sedis</taxon>
        <taxon>Candidatus Phycosocius</taxon>
    </lineage>
</organism>
<keyword evidence="4" id="KW-1185">Reference proteome</keyword>